<evidence type="ECO:0000256" key="9">
    <source>
        <dbReference type="ARBA" id="ARBA00023065"/>
    </source>
</evidence>
<sequence length="197" mass="21145">MRNFKTALLSVIVFTVFCGFIYTAVMTGIAQAVAPKAANGSLIEVNGVNYGSELLGQPFTSEKHMWGRAVNIDVKSYKDSNGNQLAYGGPTNKTPASVEYNKIIGERIEKIRKANPERGNEPIPVDLVTASGSGLDPDISLAAARYQVPRLARENNMSEKAVSAIIDACTSPKVLGFFGEATVNVLKVNLMLDGVLH</sequence>
<comment type="subunit">
    <text evidence="11">The system is composed of three essential subunits: KdpA, KdpB and KdpC.</text>
</comment>
<evidence type="ECO:0000256" key="6">
    <source>
        <dbReference type="ARBA" id="ARBA00022840"/>
    </source>
</evidence>
<dbReference type="GO" id="GO:0005886">
    <property type="term" value="C:plasma membrane"/>
    <property type="evidence" value="ECO:0007669"/>
    <property type="project" value="UniProtKB-SubCell"/>
</dbReference>
<dbReference type="Pfam" id="PF02669">
    <property type="entry name" value="KdpC"/>
    <property type="match status" value="1"/>
</dbReference>
<keyword evidence="13" id="KW-1185">Reference proteome</keyword>
<evidence type="ECO:0000256" key="5">
    <source>
        <dbReference type="ARBA" id="ARBA00022741"/>
    </source>
</evidence>
<dbReference type="GO" id="GO:0005524">
    <property type="term" value="F:ATP binding"/>
    <property type="evidence" value="ECO:0007669"/>
    <property type="project" value="UniProtKB-UniRule"/>
</dbReference>
<proteinExistence type="inferred from homology"/>
<gene>
    <name evidence="11" type="primary">kdpC</name>
    <name evidence="12" type="ORF">AB840_06335</name>
</gene>
<dbReference type="InterPro" id="IPR003820">
    <property type="entry name" value="KdpC"/>
</dbReference>
<dbReference type="PATRIC" id="fig|1122219.3.peg.739"/>
<comment type="caution">
    <text evidence="12">The sequence shown here is derived from an EMBL/GenBank/DDBJ whole genome shotgun (WGS) entry which is preliminary data.</text>
</comment>
<evidence type="ECO:0000256" key="1">
    <source>
        <dbReference type="ARBA" id="ARBA00022448"/>
    </source>
</evidence>
<keyword evidence="5 11" id="KW-0547">Nucleotide-binding</keyword>
<organism evidence="12 13">
    <name type="scientific">Megasphaera cerevisiae DSM 20462</name>
    <dbReference type="NCBI Taxonomy" id="1122219"/>
    <lineage>
        <taxon>Bacteria</taxon>
        <taxon>Bacillati</taxon>
        <taxon>Bacillota</taxon>
        <taxon>Negativicutes</taxon>
        <taxon>Veillonellales</taxon>
        <taxon>Veillonellaceae</taxon>
        <taxon>Megasphaera</taxon>
    </lineage>
</organism>
<protein>
    <recommendedName>
        <fullName evidence="11">Potassium-transporting ATPase KdpC subunit</fullName>
    </recommendedName>
    <alternativeName>
        <fullName evidence="11">ATP phosphohydrolase [potassium-transporting] C chain</fullName>
    </alternativeName>
    <alternativeName>
        <fullName evidence="11">Potassium-binding and translocating subunit C</fullName>
    </alternativeName>
    <alternativeName>
        <fullName evidence="11">Potassium-translocating ATPase C chain</fullName>
    </alternativeName>
</protein>
<comment type="similarity">
    <text evidence="11">Belongs to the KdpC family.</text>
</comment>
<keyword evidence="1 11" id="KW-0813">Transport</keyword>
<keyword evidence="2 11" id="KW-1003">Cell membrane</keyword>
<keyword evidence="12" id="KW-0378">Hydrolase</keyword>
<keyword evidence="4 11" id="KW-0812">Transmembrane</keyword>
<keyword evidence="10 11" id="KW-0472">Membrane</keyword>
<dbReference type="GO" id="GO:0008556">
    <property type="term" value="F:P-type potassium transmembrane transporter activity"/>
    <property type="evidence" value="ECO:0007669"/>
    <property type="project" value="InterPro"/>
</dbReference>
<dbReference type="InParanoid" id="A0A0J6WXZ6"/>
<evidence type="ECO:0000256" key="4">
    <source>
        <dbReference type="ARBA" id="ARBA00022692"/>
    </source>
</evidence>
<reference evidence="12 13" key="1">
    <citation type="submission" date="2015-06" db="EMBL/GenBank/DDBJ databases">
        <title>Draft genome sequence of beer spoilage bacterium Megasphaera cerevisiae type strain 20462.</title>
        <authorList>
            <person name="Kutumbaka K."/>
            <person name="Pasmowitz J."/>
            <person name="Mategko J."/>
            <person name="Reyes D."/>
            <person name="Friedrich A."/>
            <person name="Han S."/>
            <person name="Martens-Habbena W."/>
            <person name="Neal-McKinney J."/>
            <person name="Janagama H.K."/>
            <person name="Nadala C."/>
            <person name="Samadpour M."/>
        </authorList>
    </citation>
    <scope>NUCLEOTIDE SEQUENCE [LARGE SCALE GENOMIC DNA]</scope>
    <source>
        <strain evidence="12 13">DSM 20462</strain>
    </source>
</reference>
<evidence type="ECO:0000256" key="2">
    <source>
        <dbReference type="ARBA" id="ARBA00022475"/>
    </source>
</evidence>
<dbReference type="RefSeq" id="WP_048513997.1">
    <property type="nucleotide sequence ID" value="NZ_FUXD01000022.1"/>
</dbReference>
<evidence type="ECO:0000256" key="8">
    <source>
        <dbReference type="ARBA" id="ARBA00022989"/>
    </source>
</evidence>
<name>A0A0J6WXZ6_9FIRM</name>
<dbReference type="AlphaFoldDB" id="A0A0J6WXZ6"/>
<dbReference type="GO" id="GO:0016787">
    <property type="term" value="F:hydrolase activity"/>
    <property type="evidence" value="ECO:0007669"/>
    <property type="project" value="UniProtKB-KW"/>
</dbReference>
<dbReference type="NCBIfam" id="TIGR00681">
    <property type="entry name" value="kdpC"/>
    <property type="match status" value="1"/>
</dbReference>
<dbReference type="OrthoDB" id="9809491at2"/>
<evidence type="ECO:0000256" key="3">
    <source>
        <dbReference type="ARBA" id="ARBA00022538"/>
    </source>
</evidence>
<dbReference type="STRING" id="39029.BSR42_12575"/>
<accession>A0A0J6WXZ6</accession>
<keyword evidence="6 11" id="KW-0067">ATP-binding</keyword>
<dbReference type="PANTHER" id="PTHR30042">
    <property type="entry name" value="POTASSIUM-TRANSPORTING ATPASE C CHAIN"/>
    <property type="match status" value="1"/>
</dbReference>
<keyword evidence="7 11" id="KW-0630">Potassium</keyword>
<evidence type="ECO:0000256" key="11">
    <source>
        <dbReference type="HAMAP-Rule" id="MF_00276"/>
    </source>
</evidence>
<dbReference type="EMBL" id="LEKT01000016">
    <property type="protein sequence ID" value="KMO86727.1"/>
    <property type="molecule type" value="Genomic_DNA"/>
</dbReference>
<keyword evidence="9 11" id="KW-0406">Ion transport</keyword>
<keyword evidence="8 11" id="KW-1133">Transmembrane helix</keyword>
<comment type="function">
    <text evidence="11">Part of the high-affinity ATP-driven potassium transport (or Kdp) system, which catalyzes the hydrolysis of ATP coupled with the electrogenic transport of potassium into the cytoplasm. This subunit acts as a catalytic chaperone that increases the ATP-binding affinity of the ATP-hydrolyzing subunit KdpB by the formation of a transient KdpB/KdpC/ATP ternary complex.</text>
</comment>
<comment type="subcellular location">
    <subcellularLocation>
        <location evidence="11">Cell membrane</location>
        <topology evidence="11">Single-pass membrane protein</topology>
    </subcellularLocation>
</comment>
<evidence type="ECO:0000256" key="7">
    <source>
        <dbReference type="ARBA" id="ARBA00022958"/>
    </source>
</evidence>
<dbReference type="PANTHER" id="PTHR30042:SF2">
    <property type="entry name" value="POTASSIUM-TRANSPORTING ATPASE KDPC SUBUNIT"/>
    <property type="match status" value="1"/>
</dbReference>
<evidence type="ECO:0000313" key="13">
    <source>
        <dbReference type="Proteomes" id="UP000036503"/>
    </source>
</evidence>
<keyword evidence="3 11" id="KW-0633">Potassium transport</keyword>
<dbReference type="Proteomes" id="UP000036503">
    <property type="component" value="Unassembled WGS sequence"/>
</dbReference>
<evidence type="ECO:0000313" key="12">
    <source>
        <dbReference type="EMBL" id="KMO86727.1"/>
    </source>
</evidence>
<evidence type="ECO:0000256" key="10">
    <source>
        <dbReference type="ARBA" id="ARBA00023136"/>
    </source>
</evidence>
<dbReference type="PIRSF" id="PIRSF001296">
    <property type="entry name" value="K_ATPase_KdpC"/>
    <property type="match status" value="1"/>
</dbReference>
<dbReference type="HAMAP" id="MF_00276">
    <property type="entry name" value="KdpC"/>
    <property type="match status" value="1"/>
</dbReference>